<dbReference type="Pfam" id="PF03976">
    <property type="entry name" value="PPK2"/>
    <property type="match status" value="1"/>
</dbReference>
<evidence type="ECO:0000313" key="5">
    <source>
        <dbReference type="EMBL" id="ANP44932.1"/>
    </source>
</evidence>
<evidence type="ECO:0000256" key="2">
    <source>
        <dbReference type="ARBA" id="ARBA00022679"/>
    </source>
</evidence>
<dbReference type="NCBIfam" id="TIGR03709">
    <property type="entry name" value="PPK2_rel_1"/>
    <property type="match status" value="1"/>
</dbReference>
<reference evidence="5 6" key="1">
    <citation type="submission" date="2015-11" db="EMBL/GenBank/DDBJ databases">
        <title>Whole-Genome Sequence of Candidatus Oderbacter manganicum from the National Park Lower Oder Valley, Germany.</title>
        <authorList>
            <person name="Braun B."/>
            <person name="Liere K."/>
            <person name="Szewzyk U."/>
        </authorList>
    </citation>
    <scope>NUCLEOTIDE SEQUENCE [LARGE SCALE GENOMIC DNA]</scope>
    <source>
        <strain evidence="5 6">OTSz_A_272</strain>
    </source>
</reference>
<feature type="domain" description="Polyphosphate kinase-2-related" evidence="4">
    <location>
        <begin position="41"/>
        <end position="261"/>
    </location>
</feature>
<comment type="similarity">
    <text evidence="1">Belongs to the polyphosphate kinase 2 (PPK2) family. Class I subfamily.</text>
</comment>
<dbReference type="EMBL" id="CP013244">
    <property type="protein sequence ID" value="ANP44932.1"/>
    <property type="molecule type" value="Genomic_DNA"/>
</dbReference>
<dbReference type="InterPro" id="IPR022300">
    <property type="entry name" value="PPK2-rel_1"/>
</dbReference>
<gene>
    <name evidence="5" type="ORF">ATE48_02825</name>
</gene>
<dbReference type="PANTHER" id="PTHR34383">
    <property type="entry name" value="POLYPHOSPHATE:AMP PHOSPHOTRANSFERASE-RELATED"/>
    <property type="match status" value="1"/>
</dbReference>
<name>A0A1B1AEF2_9PROT</name>
<accession>A0A1B1AEF2</accession>
<dbReference type="InterPro" id="IPR016898">
    <property type="entry name" value="Polyphosphate_phosphotransfera"/>
</dbReference>
<evidence type="ECO:0000259" key="4">
    <source>
        <dbReference type="Pfam" id="PF03976"/>
    </source>
</evidence>
<dbReference type="Gene3D" id="3.40.50.300">
    <property type="entry name" value="P-loop containing nucleotide triphosphate hydrolases"/>
    <property type="match status" value="1"/>
</dbReference>
<keyword evidence="3 5" id="KW-0418">Kinase</keyword>
<dbReference type="GO" id="GO:0008976">
    <property type="term" value="F:polyphosphate kinase activity"/>
    <property type="evidence" value="ECO:0007669"/>
    <property type="project" value="InterPro"/>
</dbReference>
<dbReference type="SUPFAM" id="SSF52540">
    <property type="entry name" value="P-loop containing nucleoside triphosphate hydrolases"/>
    <property type="match status" value="1"/>
</dbReference>
<dbReference type="InterPro" id="IPR027417">
    <property type="entry name" value="P-loop_NTPase"/>
</dbReference>
<dbReference type="AlphaFoldDB" id="A0A1B1AEF2"/>
<dbReference type="KEGG" id="cbot:ATE48_02825"/>
<dbReference type="Proteomes" id="UP000092498">
    <property type="component" value="Chromosome"/>
</dbReference>
<protein>
    <submittedName>
        <fullName evidence="5">Polyphosphate kinase</fullName>
    </submittedName>
</protein>
<keyword evidence="2" id="KW-0808">Transferase</keyword>
<evidence type="ECO:0000256" key="3">
    <source>
        <dbReference type="ARBA" id="ARBA00022777"/>
    </source>
</evidence>
<dbReference type="InParanoid" id="A0A1B1AEF2"/>
<organism evidence="5 6">
    <name type="scientific">Candidatus Viadribacter manganicus</name>
    <dbReference type="NCBI Taxonomy" id="1759059"/>
    <lineage>
        <taxon>Bacteria</taxon>
        <taxon>Pseudomonadati</taxon>
        <taxon>Pseudomonadota</taxon>
        <taxon>Alphaproteobacteria</taxon>
        <taxon>Hyphomonadales</taxon>
        <taxon>Hyphomonadaceae</taxon>
        <taxon>Candidatus Viadribacter</taxon>
    </lineage>
</organism>
<dbReference type="PIRSF" id="PIRSF028756">
    <property type="entry name" value="PPK2_prd"/>
    <property type="match status" value="1"/>
</dbReference>
<proteinExistence type="inferred from homology"/>
<evidence type="ECO:0000313" key="6">
    <source>
        <dbReference type="Proteomes" id="UP000092498"/>
    </source>
</evidence>
<dbReference type="GO" id="GO:0006797">
    <property type="term" value="P:polyphosphate metabolic process"/>
    <property type="evidence" value="ECO:0007669"/>
    <property type="project" value="InterPro"/>
</dbReference>
<dbReference type="PANTHER" id="PTHR34383:SF3">
    <property type="entry name" value="POLYPHOSPHATE:AMP PHOSPHOTRANSFERASE"/>
    <property type="match status" value="1"/>
</dbReference>
<dbReference type="InterPro" id="IPR022488">
    <property type="entry name" value="PPK2-related"/>
</dbReference>
<sequence length="279" mass="31787">MYARRMVKLTKQIDDSVLVTPGAKSNLRKRATNADDIFDDREAAEEATKENAKAIDALQDALWAERKRALLVILQGIDTSGKDGTVRAVFNRCGPLGVQVTPFGKPSDEELAHDFLWRIHMATPKKGVIGVFNRSQYEDVLVVKVRNLAPAAVVEQRYEQINAFEAHLNDTGTTVLKFMLNISRDEQRERLQARLDDAEKNWKFNAADLEDRKLWDDYQKAYEVALDRCSTAHAPWRVVPADRKWQRNAIIAATVRKALEDLAPQYPKPDWKPGDFKIE</sequence>
<keyword evidence="6" id="KW-1185">Reference proteome</keyword>
<dbReference type="STRING" id="1759059.ATE48_02825"/>
<evidence type="ECO:0000256" key="1">
    <source>
        <dbReference type="ARBA" id="ARBA00009924"/>
    </source>
</evidence>